<evidence type="ECO:0008006" key="3">
    <source>
        <dbReference type="Google" id="ProtNLM"/>
    </source>
</evidence>
<protein>
    <recommendedName>
        <fullName evidence="3">Carnitine dehydratase</fullName>
    </recommendedName>
</protein>
<dbReference type="InterPro" id="IPR044855">
    <property type="entry name" value="CoA-Trfase_III_dom3_sf"/>
</dbReference>
<proteinExistence type="predicted"/>
<sequence>MMRPLSGLRILDFTRYLPGAYTGWIAGDMGADVIRVENPRELAKHARMFGHADDPEAARLRRARPSYWRNRRSIVLDPGNPHGEALRDALIASADILVEDYRPGTMAKMGLGYDAVAAINPRLIYCSVSFAGQTGPLADRAGHDPAALALAGVLSRLNGLAEPTLPGVQVADVLAGAHAAIAVMVALQQRARTGVGTHVDVAMSDASMPLLAVALGRAEVPEDSLPPDGQWHPKGGVWRCADGEWLCTTDMEPRYWQRFCAAVGRPDYAALQFEPAAHPAIRADLEKLFATRPRAHWLELLQAADTQAMPVLNPAEALRHPHAAARGMHLRLSVGDDSVEQIGTPFRLSGLPQPEHRPAGLPGTERDAILAELGFDAAARDALAAAGVFGDTPGDAA</sequence>
<dbReference type="InterPro" id="IPR023606">
    <property type="entry name" value="CoA-Trfase_III_dom_1_sf"/>
</dbReference>
<reference evidence="1 2" key="1">
    <citation type="submission" date="2013-07" db="EMBL/GenBank/DDBJ databases">
        <title>Completed genome of Sphingomonas sanxanigenens NX02.</title>
        <authorList>
            <person name="Ma T."/>
            <person name="Huang H."/>
            <person name="Wu M."/>
            <person name="Li X."/>
            <person name="Li G."/>
        </authorList>
    </citation>
    <scope>NUCLEOTIDE SEQUENCE [LARGE SCALE GENOMIC DNA]</scope>
    <source>
        <strain evidence="1 2">NX02</strain>
    </source>
</reference>
<dbReference type="PANTHER" id="PTHR48228">
    <property type="entry name" value="SUCCINYL-COA--D-CITRAMALATE COA-TRANSFERASE"/>
    <property type="match status" value="1"/>
</dbReference>
<dbReference type="PANTHER" id="PTHR48228:SF5">
    <property type="entry name" value="ALPHA-METHYLACYL-COA RACEMASE"/>
    <property type="match status" value="1"/>
</dbReference>
<evidence type="ECO:0000313" key="1">
    <source>
        <dbReference type="EMBL" id="AHE54410.1"/>
    </source>
</evidence>
<dbReference type="SUPFAM" id="SSF89796">
    <property type="entry name" value="CoA-transferase family III (CaiB/BaiF)"/>
    <property type="match status" value="1"/>
</dbReference>
<dbReference type="PATRIC" id="fig|1123269.5.peg.2647"/>
<dbReference type="InterPro" id="IPR003673">
    <property type="entry name" value="CoA-Trfase_fam_III"/>
</dbReference>
<dbReference type="EMBL" id="CP006644">
    <property type="protein sequence ID" value="AHE54410.1"/>
    <property type="molecule type" value="Genomic_DNA"/>
</dbReference>
<keyword evidence="2" id="KW-1185">Reference proteome</keyword>
<organism evidence="1 2">
    <name type="scientific">Sphingomonas sanxanigenens DSM 19645 = NX02</name>
    <dbReference type="NCBI Taxonomy" id="1123269"/>
    <lineage>
        <taxon>Bacteria</taxon>
        <taxon>Pseudomonadati</taxon>
        <taxon>Pseudomonadota</taxon>
        <taxon>Alphaproteobacteria</taxon>
        <taxon>Sphingomonadales</taxon>
        <taxon>Sphingomonadaceae</taxon>
        <taxon>Sphingomonas</taxon>
    </lineage>
</organism>
<dbReference type="KEGG" id="ssan:NX02_13585"/>
<dbReference type="Gene3D" id="3.30.1540.10">
    <property type="entry name" value="formyl-coa transferase, domain 3"/>
    <property type="match status" value="1"/>
</dbReference>
<dbReference type="RefSeq" id="WP_025292615.1">
    <property type="nucleotide sequence ID" value="NZ_CP006644.1"/>
</dbReference>
<dbReference type="Gene3D" id="3.40.50.10540">
    <property type="entry name" value="Crotonobetainyl-coa:carnitine coa-transferase, domain 1"/>
    <property type="match status" value="1"/>
</dbReference>
<dbReference type="eggNOG" id="COG1804">
    <property type="taxonomic scope" value="Bacteria"/>
</dbReference>
<dbReference type="STRING" id="1123269.NX02_13585"/>
<dbReference type="HOGENOM" id="CLU_033975_2_1_5"/>
<dbReference type="GO" id="GO:0003824">
    <property type="term" value="F:catalytic activity"/>
    <property type="evidence" value="ECO:0007669"/>
    <property type="project" value="InterPro"/>
</dbReference>
<dbReference type="OrthoDB" id="5720311at2"/>
<gene>
    <name evidence="1" type="ORF">NX02_13585</name>
</gene>
<dbReference type="Proteomes" id="UP000018851">
    <property type="component" value="Chromosome"/>
</dbReference>
<dbReference type="Pfam" id="PF02515">
    <property type="entry name" value="CoA_transf_3"/>
    <property type="match status" value="1"/>
</dbReference>
<dbReference type="AlphaFoldDB" id="W0AFF9"/>
<dbReference type="InterPro" id="IPR050509">
    <property type="entry name" value="CoA-transferase_III"/>
</dbReference>
<name>W0AFF9_9SPHN</name>
<accession>W0AFF9</accession>
<evidence type="ECO:0000313" key="2">
    <source>
        <dbReference type="Proteomes" id="UP000018851"/>
    </source>
</evidence>